<keyword evidence="2" id="KW-0472">Membrane</keyword>
<protein>
    <submittedName>
        <fullName evidence="3">Uncharacterized protein</fullName>
    </submittedName>
</protein>
<dbReference type="RefSeq" id="WP_266086319.1">
    <property type="nucleotide sequence ID" value="NZ_RKLV01000003.1"/>
</dbReference>
<keyword evidence="4" id="KW-1185">Reference proteome</keyword>
<evidence type="ECO:0000256" key="1">
    <source>
        <dbReference type="SAM" id="MobiDB-lite"/>
    </source>
</evidence>
<evidence type="ECO:0000256" key="2">
    <source>
        <dbReference type="SAM" id="Phobius"/>
    </source>
</evidence>
<evidence type="ECO:0000313" key="4">
    <source>
        <dbReference type="Proteomes" id="UP001149411"/>
    </source>
</evidence>
<dbReference type="AlphaFoldDB" id="A0A9Q4C227"/>
<gene>
    <name evidence="3" type="ORF">EGH25_03790</name>
</gene>
<name>A0A9Q4C227_9EURY</name>
<sequence>MTDGTKRIYTHEKGERYSRRRFKAVLGVATAMATVAIITFFSIGMVGASLGVGIGGFVANFGEVNATEGAEIFPVVGQQPACADAPQLQASLKGTANLSGGVEFFKDMPLPTGVFSDDDFARISIKGQDRNGKPIQVSELDLRLSALETDRLSLNGTEITEFGPGDYGDADGPGAQGSYVDTTDDAVGGIDTEGPSAAFDDGRSALDPATGNSSTPEFGIDASGFSIVNGTAAAHFVSFGGISLNDVNIAVQILNKTETGDRTVEPGNRTCDALAEASTVKEPEGIEL</sequence>
<feature type="region of interest" description="Disordered" evidence="1">
    <location>
        <begin position="157"/>
        <end position="178"/>
    </location>
</feature>
<dbReference type="EMBL" id="RKLV01000003">
    <property type="protein sequence ID" value="MCX2818475.1"/>
    <property type="molecule type" value="Genomic_DNA"/>
</dbReference>
<organism evidence="3 4">
    <name type="scientific">Halorutilus salinus</name>
    <dbReference type="NCBI Taxonomy" id="2487751"/>
    <lineage>
        <taxon>Archaea</taxon>
        <taxon>Methanobacteriati</taxon>
        <taxon>Methanobacteriota</taxon>
        <taxon>Stenosarchaea group</taxon>
        <taxon>Halobacteria</taxon>
        <taxon>Halorutilales</taxon>
        <taxon>Halorutilaceae</taxon>
        <taxon>Halorutilus</taxon>
    </lineage>
</organism>
<keyword evidence="2" id="KW-1133">Transmembrane helix</keyword>
<evidence type="ECO:0000313" key="3">
    <source>
        <dbReference type="EMBL" id="MCX2818475.1"/>
    </source>
</evidence>
<proteinExistence type="predicted"/>
<feature type="transmembrane region" description="Helical" evidence="2">
    <location>
        <begin position="21"/>
        <end position="43"/>
    </location>
</feature>
<accession>A0A9Q4C227</accession>
<reference evidence="3" key="1">
    <citation type="submission" date="2022-09" db="EMBL/GenBank/DDBJ databases">
        <title>Haloadaptaus new haloarchaeum isolated from saline soil.</title>
        <authorList>
            <person name="Duran-Viseras A."/>
            <person name="Sanchez-Porro C."/>
            <person name="Ventosa A."/>
        </authorList>
    </citation>
    <scope>NUCLEOTIDE SEQUENCE</scope>
    <source>
        <strain evidence="3">F3-133</strain>
    </source>
</reference>
<dbReference type="Proteomes" id="UP001149411">
    <property type="component" value="Unassembled WGS sequence"/>
</dbReference>
<keyword evidence="2" id="KW-0812">Transmembrane</keyword>
<comment type="caution">
    <text evidence="3">The sequence shown here is derived from an EMBL/GenBank/DDBJ whole genome shotgun (WGS) entry which is preliminary data.</text>
</comment>